<evidence type="ECO:0000313" key="2">
    <source>
        <dbReference type="EMBL" id="CAB4946874.1"/>
    </source>
</evidence>
<sequence>MWSWRATAVALPLFSEVVLQISAGFSVRKSSVPNQ</sequence>
<reference evidence="2" key="1">
    <citation type="submission" date="2020-05" db="EMBL/GenBank/DDBJ databases">
        <authorList>
            <person name="Chiriac C."/>
            <person name="Salcher M."/>
            <person name="Ghai R."/>
            <person name="Kavagutti S V."/>
        </authorList>
    </citation>
    <scope>NUCLEOTIDE SEQUENCE</scope>
</reference>
<name>A0A6J7JXK5_9ZZZZ</name>
<proteinExistence type="predicted"/>
<evidence type="ECO:0000313" key="1">
    <source>
        <dbReference type="EMBL" id="CAB4638176.1"/>
    </source>
</evidence>
<dbReference type="EMBL" id="CAFBNA010000160">
    <property type="protein sequence ID" value="CAB4946874.1"/>
    <property type="molecule type" value="Genomic_DNA"/>
</dbReference>
<protein>
    <submittedName>
        <fullName evidence="2">Unannotated protein</fullName>
    </submittedName>
</protein>
<accession>A0A6J7JXK5</accession>
<dbReference type="EMBL" id="CAEZVK010000137">
    <property type="protein sequence ID" value="CAB4638176.1"/>
    <property type="molecule type" value="Genomic_DNA"/>
</dbReference>
<dbReference type="AlphaFoldDB" id="A0A6J7JXK5"/>
<gene>
    <name evidence="1" type="ORF">UFOPK2000_01165</name>
    <name evidence="2" type="ORF">UFOPK3708_01767</name>
</gene>
<organism evidence="2">
    <name type="scientific">freshwater metagenome</name>
    <dbReference type="NCBI Taxonomy" id="449393"/>
    <lineage>
        <taxon>unclassified sequences</taxon>
        <taxon>metagenomes</taxon>
        <taxon>ecological metagenomes</taxon>
    </lineage>
</organism>